<accession>A0A0B2VI75</accession>
<gene>
    <name evidence="1" type="ORF">Tcan_03700</name>
</gene>
<dbReference type="Proteomes" id="UP000031036">
    <property type="component" value="Unassembled WGS sequence"/>
</dbReference>
<sequence>MLSFLSTRLQGNFSWVNHLAASTSQDLLKTPPFQPPERDTKMEQQCNRHHGAHFRQLDIGENIYARHRQEQKSAAEPGKNLEKRIGGRLCQVEMADGTITSFHVNQLRKCDSFEEQQNHREHQWITLLDSFGLTNPAIQCMRRT</sequence>
<dbReference type="AlphaFoldDB" id="A0A0B2VI75"/>
<protein>
    <submittedName>
        <fullName evidence="1">Uncharacterized protein</fullName>
    </submittedName>
</protein>
<evidence type="ECO:0000313" key="2">
    <source>
        <dbReference type="Proteomes" id="UP000031036"/>
    </source>
</evidence>
<reference evidence="1 2" key="1">
    <citation type="submission" date="2014-11" db="EMBL/GenBank/DDBJ databases">
        <title>Genetic blueprint of the zoonotic pathogen Toxocara canis.</title>
        <authorList>
            <person name="Zhu X.-Q."/>
            <person name="Korhonen P.K."/>
            <person name="Cai H."/>
            <person name="Young N.D."/>
            <person name="Nejsum P."/>
            <person name="von Samson-Himmelstjerna G."/>
            <person name="Boag P.R."/>
            <person name="Tan P."/>
            <person name="Li Q."/>
            <person name="Min J."/>
            <person name="Yang Y."/>
            <person name="Wang X."/>
            <person name="Fang X."/>
            <person name="Hall R.S."/>
            <person name="Hofmann A."/>
            <person name="Sternberg P.W."/>
            <person name="Jex A.R."/>
            <person name="Gasser R.B."/>
        </authorList>
    </citation>
    <scope>NUCLEOTIDE SEQUENCE [LARGE SCALE GENOMIC DNA]</scope>
    <source>
        <strain evidence="1">PN_DK_2014</strain>
    </source>
</reference>
<evidence type="ECO:0000313" key="1">
    <source>
        <dbReference type="EMBL" id="KHN81162.1"/>
    </source>
</evidence>
<comment type="caution">
    <text evidence="1">The sequence shown here is derived from an EMBL/GenBank/DDBJ whole genome shotgun (WGS) entry which is preliminary data.</text>
</comment>
<keyword evidence="2" id="KW-1185">Reference proteome</keyword>
<dbReference type="EMBL" id="JPKZ01001579">
    <property type="protein sequence ID" value="KHN81162.1"/>
    <property type="molecule type" value="Genomic_DNA"/>
</dbReference>
<proteinExistence type="predicted"/>
<organism evidence="1 2">
    <name type="scientific">Toxocara canis</name>
    <name type="common">Canine roundworm</name>
    <dbReference type="NCBI Taxonomy" id="6265"/>
    <lineage>
        <taxon>Eukaryota</taxon>
        <taxon>Metazoa</taxon>
        <taxon>Ecdysozoa</taxon>
        <taxon>Nematoda</taxon>
        <taxon>Chromadorea</taxon>
        <taxon>Rhabditida</taxon>
        <taxon>Spirurina</taxon>
        <taxon>Ascaridomorpha</taxon>
        <taxon>Ascaridoidea</taxon>
        <taxon>Toxocaridae</taxon>
        <taxon>Toxocara</taxon>
    </lineage>
</organism>
<name>A0A0B2VI75_TOXCA</name>